<dbReference type="PANTHER" id="PTHR14991:SF0">
    <property type="entry name" value="RING FINGER PROTEIN 32"/>
    <property type="match status" value="1"/>
</dbReference>
<evidence type="ECO:0000313" key="8">
    <source>
        <dbReference type="RefSeq" id="XP_030635010.1"/>
    </source>
</evidence>
<evidence type="ECO:0000256" key="3">
    <source>
        <dbReference type="ARBA" id="ARBA00022833"/>
    </source>
</evidence>
<dbReference type="CTD" id="140545"/>
<dbReference type="Gene3D" id="1.20.5.190">
    <property type="match status" value="1"/>
</dbReference>
<name>A0A6J2VPY0_CHACN</name>
<gene>
    <name evidence="8" type="primary">rnf32</name>
</gene>
<dbReference type="RefSeq" id="XP_030635010.1">
    <property type="nucleotide sequence ID" value="XM_030779150.1"/>
</dbReference>
<feature type="domain" description="RING-type" evidence="6">
    <location>
        <begin position="289"/>
        <end position="341"/>
    </location>
</feature>
<evidence type="ECO:0000256" key="1">
    <source>
        <dbReference type="ARBA" id="ARBA00022723"/>
    </source>
</evidence>
<dbReference type="Pfam" id="PF13639">
    <property type="entry name" value="zf-RING_2"/>
    <property type="match status" value="2"/>
</dbReference>
<dbReference type="PANTHER" id="PTHR14991">
    <property type="entry name" value="RING FINGER PROTEIN 32"/>
    <property type="match status" value="1"/>
</dbReference>
<dbReference type="SMART" id="SM00015">
    <property type="entry name" value="IQ"/>
    <property type="match status" value="1"/>
</dbReference>
<dbReference type="CDD" id="cd16678">
    <property type="entry name" value="RING-H2_RNF32_rpt2"/>
    <property type="match status" value="1"/>
</dbReference>
<evidence type="ECO:0000256" key="4">
    <source>
        <dbReference type="PROSITE-ProRule" id="PRU00175"/>
    </source>
</evidence>
<evidence type="ECO:0000256" key="5">
    <source>
        <dbReference type="SAM" id="MobiDB-lite"/>
    </source>
</evidence>
<dbReference type="AlphaFoldDB" id="A0A6J2VPY0"/>
<feature type="compositionally biased region" description="Basic and acidic residues" evidence="5">
    <location>
        <begin position="253"/>
        <end position="264"/>
    </location>
</feature>
<dbReference type="SMART" id="SM00184">
    <property type="entry name" value="RING"/>
    <property type="match status" value="2"/>
</dbReference>
<dbReference type="GO" id="GO:0008270">
    <property type="term" value="F:zinc ion binding"/>
    <property type="evidence" value="ECO:0007669"/>
    <property type="project" value="UniProtKB-KW"/>
</dbReference>
<dbReference type="CDD" id="cd23767">
    <property type="entry name" value="IQCD"/>
    <property type="match status" value="1"/>
</dbReference>
<feature type="region of interest" description="Disordered" evidence="5">
    <location>
        <begin position="34"/>
        <end position="71"/>
    </location>
</feature>
<dbReference type="PROSITE" id="PS50096">
    <property type="entry name" value="IQ"/>
    <property type="match status" value="1"/>
</dbReference>
<protein>
    <submittedName>
        <fullName evidence="8">RING finger protein 32</fullName>
    </submittedName>
</protein>
<feature type="compositionally biased region" description="Basic and acidic residues" evidence="5">
    <location>
        <begin position="34"/>
        <end position="46"/>
    </location>
</feature>
<keyword evidence="3" id="KW-0862">Zinc</keyword>
<dbReference type="Pfam" id="PF00612">
    <property type="entry name" value="IQ"/>
    <property type="match status" value="1"/>
</dbReference>
<evidence type="ECO:0000256" key="2">
    <source>
        <dbReference type="ARBA" id="ARBA00022771"/>
    </source>
</evidence>
<reference evidence="8" key="1">
    <citation type="submission" date="2025-08" db="UniProtKB">
        <authorList>
            <consortium name="RefSeq"/>
        </authorList>
    </citation>
    <scope>IDENTIFICATION</scope>
</reference>
<feature type="compositionally biased region" description="Basic and acidic residues" evidence="5">
    <location>
        <begin position="53"/>
        <end position="67"/>
    </location>
</feature>
<dbReference type="PROSITE" id="PS50089">
    <property type="entry name" value="ZF_RING_2"/>
    <property type="match status" value="2"/>
</dbReference>
<dbReference type="Proteomes" id="UP000504632">
    <property type="component" value="Chromosome 7"/>
</dbReference>
<organism evidence="7 8">
    <name type="scientific">Chanos chanos</name>
    <name type="common">Milkfish</name>
    <name type="synonym">Mugil chanos</name>
    <dbReference type="NCBI Taxonomy" id="29144"/>
    <lineage>
        <taxon>Eukaryota</taxon>
        <taxon>Metazoa</taxon>
        <taxon>Chordata</taxon>
        <taxon>Craniata</taxon>
        <taxon>Vertebrata</taxon>
        <taxon>Euteleostomi</taxon>
        <taxon>Actinopterygii</taxon>
        <taxon>Neopterygii</taxon>
        <taxon>Teleostei</taxon>
        <taxon>Ostariophysi</taxon>
        <taxon>Gonorynchiformes</taxon>
        <taxon>Chanidae</taxon>
        <taxon>Chanos</taxon>
    </lineage>
</organism>
<dbReference type="Gene3D" id="3.30.40.10">
    <property type="entry name" value="Zinc/RING finger domain, C3HC4 (zinc finger)"/>
    <property type="match status" value="2"/>
</dbReference>
<keyword evidence="1" id="KW-0479">Metal-binding</keyword>
<accession>A0A6J2VPY0</accession>
<dbReference type="OrthoDB" id="8062037at2759"/>
<sequence length="349" mass="40042">MRKRESCFKVSSSKLALAAVALQDHISSSLALGLDRKSSTETRDGRVSGIRNDSSKPQRQTEEREYVLDPPPPPMTLAQRLGLVAGPSRRLTVAEWTEVKSRSVRAGDSSLPCVICREEFKLQAQVLLSCSHIFHKVCLKSYERYSGRKCCPVCRKEEYETRVIHDAARIYREKCAVKIQACYRGYVVRKWYKDVRRRVPPKDKSLRRKFFEAKFQEMSDNLVRSCDSDVEAFLADIDRSLEASRDVRRRLEWEHGSEEDKNNNSDENDDEEDWQTVQEKAIQRDVVDCPICLTPLASPHSGSATRRPVLLLSCSHLFHQPCLQAFELFCLEGRPTCPLCRAHYSTKLV</sequence>
<evidence type="ECO:0000259" key="6">
    <source>
        <dbReference type="PROSITE" id="PS50089"/>
    </source>
</evidence>
<keyword evidence="7" id="KW-1185">Reference proteome</keyword>
<dbReference type="InterPro" id="IPR001841">
    <property type="entry name" value="Znf_RING"/>
</dbReference>
<feature type="region of interest" description="Disordered" evidence="5">
    <location>
        <begin position="253"/>
        <end position="276"/>
    </location>
</feature>
<dbReference type="CDD" id="cd16677">
    <property type="entry name" value="RING-H2_RNF32_rpt1"/>
    <property type="match status" value="1"/>
</dbReference>
<dbReference type="SUPFAM" id="SSF57850">
    <property type="entry name" value="RING/U-box"/>
    <property type="match status" value="2"/>
</dbReference>
<dbReference type="InterPro" id="IPR042862">
    <property type="entry name" value="RNF32"/>
</dbReference>
<feature type="domain" description="RING-type" evidence="6">
    <location>
        <begin position="113"/>
        <end position="155"/>
    </location>
</feature>
<dbReference type="GeneID" id="115816182"/>
<evidence type="ECO:0000313" key="7">
    <source>
        <dbReference type="Proteomes" id="UP000504632"/>
    </source>
</evidence>
<proteinExistence type="predicted"/>
<dbReference type="InParanoid" id="A0A6J2VPY0"/>
<dbReference type="InterPro" id="IPR000048">
    <property type="entry name" value="IQ_motif_EF-hand-BS"/>
</dbReference>
<keyword evidence="2 4" id="KW-0863">Zinc-finger</keyword>
<dbReference type="InterPro" id="IPR013083">
    <property type="entry name" value="Znf_RING/FYVE/PHD"/>
</dbReference>